<keyword evidence="3" id="KW-0677">Repeat</keyword>
<feature type="domain" description="EF-hand" evidence="6">
    <location>
        <begin position="107"/>
        <end position="142"/>
    </location>
</feature>
<evidence type="ECO:0000256" key="3">
    <source>
        <dbReference type="ARBA" id="ARBA00022737"/>
    </source>
</evidence>
<dbReference type="InterPro" id="IPR039647">
    <property type="entry name" value="EF_hand_pair_protein_CML-like"/>
</dbReference>
<evidence type="ECO:0000313" key="8">
    <source>
        <dbReference type="Proteomes" id="UP001188597"/>
    </source>
</evidence>
<dbReference type="PANTHER" id="PTHR10891">
    <property type="entry name" value="EF-HAND CALCIUM-BINDING DOMAIN CONTAINING PROTEIN"/>
    <property type="match status" value="1"/>
</dbReference>
<keyword evidence="2" id="KW-0479">Metal-binding</keyword>
<dbReference type="SUPFAM" id="SSF47473">
    <property type="entry name" value="EF-hand"/>
    <property type="match status" value="1"/>
</dbReference>
<dbReference type="PROSITE" id="PS00018">
    <property type="entry name" value="EF_HAND_1"/>
    <property type="match status" value="4"/>
</dbReference>
<keyword evidence="5" id="KW-0472">Membrane</keyword>
<dbReference type="Proteomes" id="UP001188597">
    <property type="component" value="Unassembled WGS sequence"/>
</dbReference>
<dbReference type="InterPro" id="IPR018247">
    <property type="entry name" value="EF_Hand_1_Ca_BS"/>
</dbReference>
<dbReference type="AlphaFoldDB" id="A0AA89BGF5"/>
<dbReference type="GO" id="GO:0005509">
    <property type="term" value="F:calcium ion binding"/>
    <property type="evidence" value="ECO:0007669"/>
    <property type="project" value="InterPro"/>
</dbReference>
<dbReference type="PRINTS" id="PR01697">
    <property type="entry name" value="PARVALBUMIN"/>
</dbReference>
<dbReference type="FunFam" id="1.10.238.10:FF:000336">
    <property type="entry name" value="HLH domain-containing protein"/>
    <property type="match status" value="1"/>
</dbReference>
<keyword evidence="4" id="KW-0106">Calcium</keyword>
<dbReference type="CDD" id="cd00051">
    <property type="entry name" value="EFh"/>
    <property type="match status" value="2"/>
</dbReference>
<keyword evidence="8" id="KW-1185">Reference proteome</keyword>
<dbReference type="FunFam" id="1.10.238.10:FF:000089">
    <property type="entry name" value="calmodulin-like protein 3"/>
    <property type="match status" value="1"/>
</dbReference>
<gene>
    <name evidence="7" type="ORF">RJ639_027193</name>
</gene>
<dbReference type="SMART" id="SM00054">
    <property type="entry name" value="EFh"/>
    <property type="match status" value="4"/>
</dbReference>
<evidence type="ECO:0000256" key="4">
    <source>
        <dbReference type="ARBA" id="ARBA00022837"/>
    </source>
</evidence>
<keyword evidence="5" id="KW-0812">Transmembrane</keyword>
<dbReference type="EMBL" id="JAVXUP010000066">
    <property type="protein sequence ID" value="KAK3040003.1"/>
    <property type="molecule type" value="Genomic_DNA"/>
</dbReference>
<dbReference type="InterPro" id="IPR011992">
    <property type="entry name" value="EF-hand-dom_pair"/>
</dbReference>
<dbReference type="Pfam" id="PF13499">
    <property type="entry name" value="EF-hand_7"/>
    <property type="match status" value="2"/>
</dbReference>
<sequence length="257" mass="28561">MLETLSIAYNHHHCVPTKNKDVENPNISVTSSPVSLEQEEQAKMMLTLLLLALLFIAGLILNYPTKKIVSNWFQPFFVKVRSHGDEGEEKKVKSKSSSSSSSFSFRKNTAELKSVFATFDKNGDGYITKQELKESLRNIGAATTEQEVEDMVERVDANGDGLIDFDEFSELFEGVASQEEGEGDMREAFGVFDGDGDGLITVEELGLVLDSLGFKEGKRLEDCKEMIKQVDLDGDGMVSFDEFKMMMKAGTRLLPLS</sequence>
<feature type="domain" description="EF-hand" evidence="6">
    <location>
        <begin position="180"/>
        <end position="215"/>
    </location>
</feature>
<evidence type="ECO:0000256" key="1">
    <source>
        <dbReference type="ARBA" id="ARBA00003291"/>
    </source>
</evidence>
<feature type="domain" description="EF-hand" evidence="6">
    <location>
        <begin position="218"/>
        <end position="253"/>
    </location>
</feature>
<accession>A0AA89BGF5</accession>
<reference evidence="7" key="1">
    <citation type="submission" date="2022-12" db="EMBL/GenBank/DDBJ databases">
        <title>Draft genome assemblies for two species of Escallonia (Escalloniales).</title>
        <authorList>
            <person name="Chanderbali A."/>
            <person name="Dervinis C."/>
            <person name="Anghel I."/>
            <person name="Soltis D."/>
            <person name="Soltis P."/>
            <person name="Zapata F."/>
        </authorList>
    </citation>
    <scope>NUCLEOTIDE SEQUENCE</scope>
    <source>
        <strain evidence="7">UCBG64.0493</strain>
        <tissue evidence="7">Leaf</tissue>
    </source>
</reference>
<feature type="domain" description="EF-hand" evidence="6">
    <location>
        <begin position="143"/>
        <end position="178"/>
    </location>
</feature>
<evidence type="ECO:0000313" key="7">
    <source>
        <dbReference type="EMBL" id="KAK3040003.1"/>
    </source>
</evidence>
<dbReference type="InterPro" id="IPR002048">
    <property type="entry name" value="EF_hand_dom"/>
</dbReference>
<evidence type="ECO:0000256" key="2">
    <source>
        <dbReference type="ARBA" id="ARBA00022723"/>
    </source>
</evidence>
<comment type="function">
    <text evidence="1">Potential calcium sensor.</text>
</comment>
<dbReference type="Gene3D" id="1.10.238.10">
    <property type="entry name" value="EF-hand"/>
    <property type="match status" value="2"/>
</dbReference>
<dbReference type="GO" id="GO:0005737">
    <property type="term" value="C:cytoplasm"/>
    <property type="evidence" value="ECO:0007669"/>
    <property type="project" value="UniProtKB-ARBA"/>
</dbReference>
<keyword evidence="5" id="KW-1133">Transmembrane helix</keyword>
<comment type="caution">
    <text evidence="7">The sequence shown here is derived from an EMBL/GenBank/DDBJ whole genome shotgun (WGS) entry which is preliminary data.</text>
</comment>
<evidence type="ECO:0000259" key="6">
    <source>
        <dbReference type="PROSITE" id="PS50222"/>
    </source>
</evidence>
<feature type="transmembrane region" description="Helical" evidence="5">
    <location>
        <begin position="44"/>
        <end position="63"/>
    </location>
</feature>
<evidence type="ECO:0000256" key="5">
    <source>
        <dbReference type="SAM" id="Phobius"/>
    </source>
</evidence>
<name>A0AA89BGF5_9ASTE</name>
<protein>
    <recommendedName>
        <fullName evidence="6">EF-hand domain-containing protein</fullName>
    </recommendedName>
</protein>
<proteinExistence type="predicted"/>
<organism evidence="7 8">
    <name type="scientific">Escallonia herrerae</name>
    <dbReference type="NCBI Taxonomy" id="1293975"/>
    <lineage>
        <taxon>Eukaryota</taxon>
        <taxon>Viridiplantae</taxon>
        <taxon>Streptophyta</taxon>
        <taxon>Embryophyta</taxon>
        <taxon>Tracheophyta</taxon>
        <taxon>Spermatophyta</taxon>
        <taxon>Magnoliopsida</taxon>
        <taxon>eudicotyledons</taxon>
        <taxon>Gunneridae</taxon>
        <taxon>Pentapetalae</taxon>
        <taxon>asterids</taxon>
        <taxon>campanulids</taxon>
        <taxon>Escalloniales</taxon>
        <taxon>Escalloniaceae</taxon>
        <taxon>Escallonia</taxon>
    </lineage>
</organism>
<dbReference type="PROSITE" id="PS50222">
    <property type="entry name" value="EF_HAND_2"/>
    <property type="match status" value="4"/>
</dbReference>